<gene>
    <name evidence="1" type="ORF">UFOVP330_49</name>
</gene>
<organism evidence="1">
    <name type="scientific">uncultured Caudovirales phage</name>
    <dbReference type="NCBI Taxonomy" id="2100421"/>
    <lineage>
        <taxon>Viruses</taxon>
        <taxon>Duplodnaviria</taxon>
        <taxon>Heunggongvirae</taxon>
        <taxon>Uroviricota</taxon>
        <taxon>Caudoviricetes</taxon>
        <taxon>Peduoviridae</taxon>
        <taxon>Maltschvirus</taxon>
        <taxon>Maltschvirus maltsch</taxon>
    </lineage>
</organism>
<name>A0A6J5LWG4_9CAUD</name>
<accession>A0A6J5LWG4</accession>
<evidence type="ECO:0000313" key="1">
    <source>
        <dbReference type="EMBL" id="CAB4138431.1"/>
    </source>
</evidence>
<sequence length="223" mass="22280">MSQISLSPNAAGTAIFTVAAPGTSTNRTLTLPDATGTVLSTADLATQAEAQAGSDNTKLMTPLRVSEAIASDLASQAEAEAGTDNTKLMTPLRAAQAISALSTVFLGTITTTSGTTQTLSGLDLTPYRFLLAFINAVSAGTTTNLLFAGVDTGKVITTTQSATGMILVELASGIAAANVGGVGTANTSAFISINTAVFNATTSVSVSAASAFDAGSVRIYGMR</sequence>
<proteinExistence type="predicted"/>
<dbReference type="EMBL" id="LR796344">
    <property type="protein sequence ID" value="CAB4138431.1"/>
    <property type="molecule type" value="Genomic_DNA"/>
</dbReference>
<reference evidence="1" key="1">
    <citation type="submission" date="2020-04" db="EMBL/GenBank/DDBJ databases">
        <authorList>
            <person name="Chiriac C."/>
            <person name="Salcher M."/>
            <person name="Ghai R."/>
            <person name="Kavagutti S V."/>
        </authorList>
    </citation>
    <scope>NUCLEOTIDE SEQUENCE</scope>
</reference>
<protein>
    <submittedName>
        <fullName evidence="1">Uncharacterized protein</fullName>
    </submittedName>
</protein>